<protein>
    <submittedName>
        <fullName evidence="1">Uncharacterized protein</fullName>
    </submittedName>
</protein>
<comment type="caution">
    <text evidence="1">The sequence shown here is derived from an EMBL/GenBank/DDBJ whole genome shotgun (WGS) entry which is preliminary data.</text>
</comment>
<evidence type="ECO:0000313" key="1">
    <source>
        <dbReference type="EMBL" id="MDS9468044.1"/>
    </source>
</evidence>
<proteinExistence type="predicted"/>
<organism evidence="1 2">
    <name type="scientific">Paracoccus aurantius</name>
    <dbReference type="NCBI Taxonomy" id="3073814"/>
    <lineage>
        <taxon>Bacteria</taxon>
        <taxon>Pseudomonadati</taxon>
        <taxon>Pseudomonadota</taxon>
        <taxon>Alphaproteobacteria</taxon>
        <taxon>Rhodobacterales</taxon>
        <taxon>Paracoccaceae</taxon>
        <taxon>Paracoccus</taxon>
    </lineage>
</organism>
<keyword evidence="2" id="KW-1185">Reference proteome</keyword>
<sequence length="62" mass="6616">MPRFELESGEPDRLPSEVLPMTDFMLSPPCGCGGGAGESRRSSRTGDIAEALGRLFRSAYGP</sequence>
<dbReference type="Proteomes" id="UP001269144">
    <property type="component" value="Unassembled WGS sequence"/>
</dbReference>
<name>A0ABU2HSL9_9RHOB</name>
<dbReference type="RefSeq" id="WP_311160215.1">
    <property type="nucleotide sequence ID" value="NZ_JAVQLW010000001.1"/>
</dbReference>
<accession>A0ABU2HSL9</accession>
<dbReference type="EMBL" id="JAVQLW010000001">
    <property type="protein sequence ID" value="MDS9468044.1"/>
    <property type="molecule type" value="Genomic_DNA"/>
</dbReference>
<reference evidence="2" key="1">
    <citation type="submission" date="2023-07" db="EMBL/GenBank/DDBJ databases">
        <title>Paracoccus sp. MBLB3053 whole genome sequence.</title>
        <authorList>
            <person name="Hwang C.Y."/>
            <person name="Cho E.-S."/>
            <person name="Seo M.-J."/>
        </authorList>
    </citation>
    <scope>NUCLEOTIDE SEQUENCE [LARGE SCALE GENOMIC DNA]</scope>
    <source>
        <strain evidence="2">MBLB3053</strain>
    </source>
</reference>
<gene>
    <name evidence="1" type="ORF">RGQ15_10750</name>
</gene>
<evidence type="ECO:0000313" key="2">
    <source>
        <dbReference type="Proteomes" id="UP001269144"/>
    </source>
</evidence>